<feature type="transmembrane region" description="Helical" evidence="14">
    <location>
        <begin position="302"/>
        <end position="325"/>
    </location>
</feature>
<evidence type="ECO:0000256" key="3">
    <source>
        <dbReference type="ARBA" id="ARBA00010600"/>
    </source>
</evidence>
<feature type="non-terminal residue" evidence="15">
    <location>
        <position position="1"/>
    </location>
</feature>
<feature type="transmembrane region" description="Helical" evidence="14">
    <location>
        <begin position="227"/>
        <end position="250"/>
    </location>
</feature>
<reference evidence="15" key="1">
    <citation type="journal article" date="2015" name="J. Med. Entomol.">
        <title>A Deep Insight Into the Sialotranscriptome of the Chagas Disease Vector, Panstrongylus megistus (Hemiptera: Heteroptera).</title>
        <authorList>
            <person name="Ribeiro J.M."/>
            <person name="Schwarz A."/>
            <person name="Francischetti I.M."/>
        </authorList>
    </citation>
    <scope>NUCLEOTIDE SEQUENCE</scope>
    <source>
        <tissue evidence="15">Salivary glands</tissue>
    </source>
</reference>
<evidence type="ECO:0000313" key="15">
    <source>
        <dbReference type="EMBL" id="JAC87445.1"/>
    </source>
</evidence>
<evidence type="ECO:0000256" key="6">
    <source>
        <dbReference type="ARBA" id="ARBA00022676"/>
    </source>
</evidence>
<dbReference type="PANTHER" id="PTHR12989:SF10">
    <property type="entry name" value="DOL-P-GLC:GLC(2)MAN(9)GLCNAC(2)-PP-DOL ALPHA-1,2-GLUCOSYLTRANSFERASE-RELATED"/>
    <property type="match status" value="1"/>
</dbReference>
<evidence type="ECO:0000256" key="10">
    <source>
        <dbReference type="ARBA" id="ARBA00022989"/>
    </source>
</evidence>
<evidence type="ECO:0000256" key="12">
    <source>
        <dbReference type="ARBA" id="ARBA00044727"/>
    </source>
</evidence>
<organism evidence="15">
    <name type="scientific">Panstrongylus megistus</name>
    <dbReference type="NCBI Taxonomy" id="65343"/>
    <lineage>
        <taxon>Eukaryota</taxon>
        <taxon>Metazoa</taxon>
        <taxon>Ecdysozoa</taxon>
        <taxon>Arthropoda</taxon>
        <taxon>Hexapoda</taxon>
        <taxon>Insecta</taxon>
        <taxon>Pterygota</taxon>
        <taxon>Neoptera</taxon>
        <taxon>Paraneoptera</taxon>
        <taxon>Hemiptera</taxon>
        <taxon>Heteroptera</taxon>
        <taxon>Panheteroptera</taxon>
        <taxon>Cimicomorpha</taxon>
        <taxon>Reduviidae</taxon>
        <taxon>Triatominae</taxon>
        <taxon>Panstrongylus</taxon>
    </lineage>
</organism>
<keyword evidence="7 15" id="KW-0808">Transferase</keyword>
<evidence type="ECO:0000256" key="4">
    <source>
        <dbReference type="ARBA" id="ARBA00011967"/>
    </source>
</evidence>
<evidence type="ECO:0000256" key="1">
    <source>
        <dbReference type="ARBA" id="ARBA00004477"/>
    </source>
</evidence>
<keyword evidence="8 14" id="KW-0812">Transmembrane</keyword>
<feature type="transmembrane region" description="Helical" evidence="14">
    <location>
        <begin position="122"/>
        <end position="140"/>
    </location>
</feature>
<dbReference type="Pfam" id="PF04922">
    <property type="entry name" value="DIE2_ALG10"/>
    <property type="match status" value="1"/>
</dbReference>
<dbReference type="EC" id="2.4.1.256" evidence="4"/>
<proteinExistence type="evidence at transcript level"/>
<comment type="subcellular location">
    <subcellularLocation>
        <location evidence="1">Endoplasmic reticulum membrane</location>
        <topology evidence="1">Multi-pass membrane protein</topology>
    </subcellularLocation>
</comment>
<dbReference type="GO" id="GO:0106073">
    <property type="term" value="F:dolichyl pyrophosphate Glc2Man9GlcNAc2 alpha-1,2-glucosyltransferase activity"/>
    <property type="evidence" value="ECO:0007669"/>
    <property type="project" value="UniProtKB-EC"/>
</dbReference>
<keyword evidence="10 14" id="KW-1133">Transmembrane helix</keyword>
<sequence length="449" mass="53395">IRFRMWMILYCLVSFYVFMTIYRTQPTPFIDEIFHVRQAKLYCDAQFNQWDDKITTLPGLYLFTVGIYGPLSIFGVVNECSVFVLRGMNLIISLANFYIIYSILQSLDTVKRTKRRFHVWDAFNISIFPVTYFFNFFYYTDTLSTFSVLLMLRLHLAENFIIASLIGLLSVLIRQTNIVWVGFFLLDALHQCYLKSLQKTNYPKNRTSSFLDELLLAAKTLLTQTGIFNLLSHIAGYASLCILFLAFIFWNKGIVVGDRTAHQPTIHFCQLFYFALFVAVFSGPSLLPIIRRFARFSTVNFYKILFVAILMSLVIYYNTMAHPYLLADNRHYVFYVWKNLYQKNILMRYILIPLYIFSFYAMSTYLEKTSWRYIYWISVCFLLVPHKLLEFRYFILPFIMLRISMEARNRWQLALESILFSSINVITIYIFVTKKFYWSDSDEVQRIIW</sequence>
<dbReference type="InterPro" id="IPR016900">
    <property type="entry name" value="Alg10"/>
</dbReference>
<feature type="transmembrane region" description="Helical" evidence="14">
    <location>
        <begin position="160"/>
        <end position="186"/>
    </location>
</feature>
<dbReference type="GO" id="GO:0005789">
    <property type="term" value="C:endoplasmic reticulum membrane"/>
    <property type="evidence" value="ECO:0007669"/>
    <property type="project" value="UniProtKB-SubCell"/>
</dbReference>
<name>A0A069DU51_9HEMI</name>
<feature type="transmembrane region" description="Helical" evidence="14">
    <location>
        <begin position="6"/>
        <end position="22"/>
    </location>
</feature>
<dbReference type="PANTHER" id="PTHR12989">
    <property type="entry name" value="ALPHA-1,2-GLUCOSYLTRANSFERASE ALG10"/>
    <property type="match status" value="1"/>
</dbReference>
<keyword evidence="11 14" id="KW-0472">Membrane</keyword>
<feature type="transmembrane region" description="Helical" evidence="14">
    <location>
        <begin position="270"/>
        <end position="290"/>
    </location>
</feature>
<evidence type="ECO:0000256" key="5">
    <source>
        <dbReference type="ARBA" id="ARBA00018512"/>
    </source>
</evidence>
<comment type="pathway">
    <text evidence="2">Protein modification; protein glycosylation.</text>
</comment>
<evidence type="ECO:0000256" key="9">
    <source>
        <dbReference type="ARBA" id="ARBA00022824"/>
    </source>
</evidence>
<feature type="transmembrane region" description="Helical" evidence="14">
    <location>
        <begin position="373"/>
        <end position="399"/>
    </location>
</feature>
<comment type="similarity">
    <text evidence="3">Belongs to the ALG10 glucosyltransferase family.</text>
</comment>
<evidence type="ECO:0000256" key="11">
    <source>
        <dbReference type="ARBA" id="ARBA00023136"/>
    </source>
</evidence>
<accession>A0A069DU51</accession>
<dbReference type="AlphaFoldDB" id="A0A069DU51"/>
<evidence type="ECO:0000256" key="2">
    <source>
        <dbReference type="ARBA" id="ARBA00004922"/>
    </source>
</evidence>
<evidence type="ECO:0000256" key="8">
    <source>
        <dbReference type="ARBA" id="ARBA00022692"/>
    </source>
</evidence>
<feature type="transmembrane region" description="Helical" evidence="14">
    <location>
        <begin position="59"/>
        <end position="77"/>
    </location>
</feature>
<protein>
    <recommendedName>
        <fullName evidence="5">Dol-P-Glc:Glc(2)Man(9)GlcNAc(2)-PP-Dol alpha-1,2-glucosyltransferase</fullName>
        <ecNumber evidence="4">2.4.1.256</ecNumber>
    </recommendedName>
</protein>
<feature type="transmembrane region" description="Helical" evidence="14">
    <location>
        <begin position="345"/>
        <end position="366"/>
    </location>
</feature>
<keyword evidence="9" id="KW-0256">Endoplasmic reticulum</keyword>
<evidence type="ECO:0000256" key="13">
    <source>
        <dbReference type="ARBA" id="ARBA00048064"/>
    </source>
</evidence>
<dbReference type="PIRSF" id="PIRSF028810">
    <property type="entry name" value="Alpha1_2_glucosyltferase_Alg10"/>
    <property type="match status" value="1"/>
</dbReference>
<dbReference type="EMBL" id="GBGD01001444">
    <property type="protein sequence ID" value="JAC87445.1"/>
    <property type="molecule type" value="mRNA"/>
</dbReference>
<dbReference type="GO" id="GO:0006488">
    <property type="term" value="P:dolichol-linked oligosaccharide biosynthetic process"/>
    <property type="evidence" value="ECO:0007669"/>
    <property type="project" value="InterPro"/>
</dbReference>
<feature type="transmembrane region" description="Helical" evidence="14">
    <location>
        <begin position="83"/>
        <end position="101"/>
    </location>
</feature>
<feature type="transmembrane region" description="Helical" evidence="14">
    <location>
        <begin position="411"/>
        <end position="432"/>
    </location>
</feature>
<keyword evidence="6" id="KW-0328">Glycosyltransferase</keyword>
<evidence type="ECO:0000256" key="7">
    <source>
        <dbReference type="ARBA" id="ARBA00022679"/>
    </source>
</evidence>
<evidence type="ECO:0000256" key="14">
    <source>
        <dbReference type="SAM" id="Phobius"/>
    </source>
</evidence>
<comment type="function">
    <text evidence="12">Dol-P-Glc:Glc(2)Man(9)GlcNAc(2)-PP-Dol alpha-1,2-glucosyltransferase that operates in the biosynthetic pathway of dolichol-linked oligosaccharides, the glycan precursors employed in protein asparagine (N)-glycosylation. The assembly of dolichol-linked oligosaccharides begins on the cytosolic side of the endoplasmic reticulum membrane and finishes in its lumen. The sequential addition of sugars to dolichol pyrophosphate produces dolichol-linked oligosaccharides containing fourteen sugars, including two GlcNAcs, nine mannoses and three glucoses. Once assembled, the oligosaccharide is transferred from the lipid to nascent proteins by oligosaccharyltransferases. In the lumen of the endoplasmic reticulum, adds the third and last glucose residue from dolichyl phosphate glucose (Dol-P-Glc) onto the lipid-linked oligosaccharide intermediate Glc(2)Man(9)GlcNAc(2)-PP-Dol to produce Glc(3)Man(9)GlcNAc(2)-PP-Dol.</text>
</comment>
<comment type="catalytic activity">
    <reaction evidence="13">
        <text>an alpha-D-Glc-(1-&gt;3)-alpha-D-Glc-(1-&gt;3)-alpha-D-Man-(1-&gt;2)-alpha-D-Man-(1-&gt;2)-alpha-D-Man-(1-&gt;3)-[alpha-D-Man-(1-&gt;2)-alpha-D-Man-(1-&gt;3)-[alpha-D-Man-(1-&gt;2)-alpha-D-Man-(1-&gt;6)]-alpha-D-Man-(1-&gt;6)]-beta-D-Man-(1-&gt;4)-beta-D-GlcNAc-(1-&gt;4)-alpha-D-GlcNAc-diphospho-di-trans,poly-cis-dolichol + a di-trans,poly-cis-dolichyl beta-D-glucosyl phosphate = a alpha-D-Glc-(1-&gt;2)-alpha-D-Glc-(1-&gt;3)-alpha-D-Glc-(1-&gt;3)-alpha-D-Man-(1-&gt;2)-alpha-D-Man-(1-&gt;2)-alpha-D-Man-(1-&gt;3)-[alpha-D-Man-(1-&gt;2)-alpha-D-Man-(1-&gt;3)-[alpha-D-Man-(1-&gt;2)-alpha-D-Man-(1-&gt;6)]-alpha-D-Man-(1-&gt;6)]-beta-D-Man-(1-&gt;4)-beta-D-GlcNAc-(1-&gt;4)-alpha-D-GlcNAc-diphospho-di-trans,poly-cis-dolichol + a di-trans,poly-cis-dolichyl phosphate + H(+)</text>
        <dbReference type="Rhea" id="RHEA:29543"/>
        <dbReference type="Rhea" id="RHEA-COMP:19498"/>
        <dbReference type="Rhea" id="RHEA-COMP:19502"/>
        <dbReference type="Rhea" id="RHEA-COMP:19512"/>
        <dbReference type="Rhea" id="RHEA-COMP:19522"/>
        <dbReference type="ChEBI" id="CHEBI:15378"/>
        <dbReference type="ChEBI" id="CHEBI:57525"/>
        <dbReference type="ChEBI" id="CHEBI:57683"/>
        <dbReference type="ChEBI" id="CHEBI:132522"/>
        <dbReference type="ChEBI" id="CHEBI:132523"/>
        <dbReference type="EC" id="2.4.1.256"/>
    </reaction>
    <physiologicalReaction direction="left-to-right" evidence="13">
        <dbReference type="Rhea" id="RHEA:29544"/>
    </physiologicalReaction>
</comment>